<feature type="compositionally biased region" description="Polar residues" evidence="8">
    <location>
        <begin position="46"/>
        <end position="63"/>
    </location>
</feature>
<name>A0ABD2JAV7_HETSC</name>
<dbReference type="InterPro" id="IPR014001">
    <property type="entry name" value="Helicase_ATP-bd"/>
</dbReference>
<dbReference type="Proteomes" id="UP001620645">
    <property type="component" value="Unassembled WGS sequence"/>
</dbReference>
<feature type="domain" description="Helicase C-terminal" evidence="10">
    <location>
        <begin position="347"/>
        <end position="491"/>
    </location>
</feature>
<keyword evidence="3 7" id="KW-0378">Hydrolase</keyword>
<dbReference type="InterPro" id="IPR000629">
    <property type="entry name" value="RNA-helicase_DEAD-box_CS"/>
</dbReference>
<feature type="compositionally biased region" description="Low complexity" evidence="8">
    <location>
        <begin position="529"/>
        <end position="539"/>
    </location>
</feature>
<evidence type="ECO:0000313" key="12">
    <source>
        <dbReference type="Proteomes" id="UP001620645"/>
    </source>
</evidence>
<evidence type="ECO:0000256" key="8">
    <source>
        <dbReference type="SAM" id="MobiDB-lite"/>
    </source>
</evidence>
<dbReference type="InterPro" id="IPR027417">
    <property type="entry name" value="P-loop_NTPase"/>
</dbReference>
<reference evidence="11 12" key="1">
    <citation type="submission" date="2024-10" db="EMBL/GenBank/DDBJ databases">
        <authorList>
            <person name="Kim D."/>
        </authorList>
    </citation>
    <scope>NUCLEOTIDE SEQUENCE [LARGE SCALE GENOMIC DNA]</scope>
    <source>
        <strain evidence="11">Taebaek</strain>
    </source>
</reference>
<dbReference type="InterPro" id="IPR001650">
    <property type="entry name" value="Helicase_C-like"/>
</dbReference>
<comment type="caution">
    <text evidence="11">The sequence shown here is derived from an EMBL/GenBank/DDBJ whole genome shotgun (WGS) entry which is preliminary data.</text>
</comment>
<feature type="region of interest" description="Disordered" evidence="8">
    <location>
        <begin position="503"/>
        <end position="580"/>
    </location>
</feature>
<comment type="catalytic activity">
    <reaction evidence="6">
        <text>ATP + H2O = ADP + phosphate + H(+)</text>
        <dbReference type="Rhea" id="RHEA:13065"/>
        <dbReference type="ChEBI" id="CHEBI:15377"/>
        <dbReference type="ChEBI" id="CHEBI:15378"/>
        <dbReference type="ChEBI" id="CHEBI:30616"/>
        <dbReference type="ChEBI" id="CHEBI:43474"/>
        <dbReference type="ChEBI" id="CHEBI:456216"/>
        <dbReference type="EC" id="3.6.4.13"/>
    </reaction>
</comment>
<evidence type="ECO:0000259" key="10">
    <source>
        <dbReference type="PROSITE" id="PS51194"/>
    </source>
</evidence>
<dbReference type="EC" id="3.6.4.13" evidence="1"/>
<dbReference type="InterPro" id="IPR011545">
    <property type="entry name" value="DEAD/DEAH_box_helicase_dom"/>
</dbReference>
<feature type="compositionally biased region" description="Gly residues" evidence="8">
    <location>
        <begin position="503"/>
        <end position="522"/>
    </location>
</feature>
<dbReference type="SUPFAM" id="SSF52540">
    <property type="entry name" value="P-loop containing nucleoside triphosphate hydrolases"/>
    <property type="match status" value="1"/>
</dbReference>
<dbReference type="FunFam" id="3.40.50.300:FF:000079">
    <property type="entry name" value="probable ATP-dependent RNA helicase DDX17"/>
    <property type="match status" value="1"/>
</dbReference>
<keyword evidence="2 7" id="KW-0547">Nucleotide-binding</keyword>
<evidence type="ECO:0000313" key="11">
    <source>
        <dbReference type="EMBL" id="KAL3087707.1"/>
    </source>
</evidence>
<comment type="similarity">
    <text evidence="7">Belongs to the DEAD box helicase family.</text>
</comment>
<keyword evidence="12" id="KW-1185">Reference proteome</keyword>
<evidence type="ECO:0000256" key="7">
    <source>
        <dbReference type="RuleBase" id="RU000492"/>
    </source>
</evidence>
<dbReference type="Pfam" id="PF00270">
    <property type="entry name" value="DEAD"/>
    <property type="match status" value="1"/>
</dbReference>
<feature type="compositionally biased region" description="Polar residues" evidence="8">
    <location>
        <begin position="14"/>
        <end position="34"/>
    </location>
</feature>
<dbReference type="PROSITE" id="PS00039">
    <property type="entry name" value="DEAD_ATP_HELICASE"/>
    <property type="match status" value="1"/>
</dbReference>
<dbReference type="Gene3D" id="3.40.50.300">
    <property type="entry name" value="P-loop containing nucleotide triphosphate hydrolases"/>
    <property type="match status" value="2"/>
</dbReference>
<organism evidence="11 12">
    <name type="scientific">Heterodera schachtii</name>
    <name type="common">Sugarbeet cyst nematode worm</name>
    <name type="synonym">Tylenchus schachtii</name>
    <dbReference type="NCBI Taxonomy" id="97005"/>
    <lineage>
        <taxon>Eukaryota</taxon>
        <taxon>Metazoa</taxon>
        <taxon>Ecdysozoa</taxon>
        <taxon>Nematoda</taxon>
        <taxon>Chromadorea</taxon>
        <taxon>Rhabditida</taxon>
        <taxon>Tylenchina</taxon>
        <taxon>Tylenchomorpha</taxon>
        <taxon>Tylenchoidea</taxon>
        <taxon>Heteroderidae</taxon>
        <taxon>Heteroderinae</taxon>
        <taxon>Heterodera</taxon>
    </lineage>
</organism>
<feature type="compositionally biased region" description="Gly residues" evidence="8">
    <location>
        <begin position="561"/>
        <end position="580"/>
    </location>
</feature>
<evidence type="ECO:0000256" key="2">
    <source>
        <dbReference type="ARBA" id="ARBA00022741"/>
    </source>
</evidence>
<keyword evidence="4 7" id="KW-0347">Helicase</keyword>
<dbReference type="GO" id="GO:0003724">
    <property type="term" value="F:RNA helicase activity"/>
    <property type="evidence" value="ECO:0007669"/>
    <property type="project" value="UniProtKB-EC"/>
</dbReference>
<dbReference type="PROSITE" id="PS51192">
    <property type="entry name" value="HELICASE_ATP_BIND_1"/>
    <property type="match status" value="1"/>
</dbReference>
<proteinExistence type="inferred from homology"/>
<dbReference type="PANTHER" id="PTHR47958">
    <property type="entry name" value="ATP-DEPENDENT RNA HELICASE DBP3"/>
    <property type="match status" value="1"/>
</dbReference>
<evidence type="ECO:0000256" key="3">
    <source>
        <dbReference type="ARBA" id="ARBA00022801"/>
    </source>
</evidence>
<gene>
    <name evidence="11" type="ORF">niasHS_008685</name>
</gene>
<accession>A0ABD2JAV7</accession>
<dbReference type="FunFam" id="3.40.50.300:FF:000008">
    <property type="entry name" value="ATP-dependent RNA helicase RhlB"/>
    <property type="match status" value="1"/>
</dbReference>
<dbReference type="PROSITE" id="PS51194">
    <property type="entry name" value="HELICASE_CTER"/>
    <property type="match status" value="1"/>
</dbReference>
<feature type="region of interest" description="Disordered" evidence="8">
    <location>
        <begin position="14"/>
        <end position="63"/>
    </location>
</feature>
<evidence type="ECO:0000256" key="4">
    <source>
        <dbReference type="ARBA" id="ARBA00022806"/>
    </source>
</evidence>
<keyword evidence="5 7" id="KW-0067">ATP-binding</keyword>
<evidence type="ECO:0000259" key="9">
    <source>
        <dbReference type="PROSITE" id="PS51192"/>
    </source>
</evidence>
<dbReference type="GO" id="GO:0016787">
    <property type="term" value="F:hydrolase activity"/>
    <property type="evidence" value="ECO:0007669"/>
    <property type="project" value="UniProtKB-KW"/>
</dbReference>
<dbReference type="AlphaFoldDB" id="A0ABD2JAV7"/>
<feature type="domain" description="Helicase ATP-binding" evidence="9">
    <location>
        <begin position="136"/>
        <end position="315"/>
    </location>
</feature>
<dbReference type="SMART" id="SM00490">
    <property type="entry name" value="HELICc"/>
    <property type="match status" value="1"/>
</dbReference>
<dbReference type="EMBL" id="JBICCN010000175">
    <property type="protein sequence ID" value="KAL3087707.1"/>
    <property type="molecule type" value="Genomic_DNA"/>
</dbReference>
<evidence type="ECO:0000256" key="1">
    <source>
        <dbReference type="ARBA" id="ARBA00012552"/>
    </source>
</evidence>
<dbReference type="Pfam" id="PF00271">
    <property type="entry name" value="Helicase_C"/>
    <property type="match status" value="1"/>
</dbReference>
<dbReference type="GO" id="GO:0005524">
    <property type="term" value="F:ATP binding"/>
    <property type="evidence" value="ECO:0007669"/>
    <property type="project" value="UniProtKB-KW"/>
</dbReference>
<protein>
    <recommendedName>
        <fullName evidence="1">RNA helicase</fullName>
        <ecNumber evidence="1">3.6.4.13</ecNumber>
    </recommendedName>
</protein>
<evidence type="ECO:0000256" key="6">
    <source>
        <dbReference type="ARBA" id="ARBA00047984"/>
    </source>
</evidence>
<dbReference type="SMART" id="SM00487">
    <property type="entry name" value="DEXDc"/>
    <property type="match status" value="1"/>
</dbReference>
<feature type="compositionally biased region" description="Low complexity" evidence="8">
    <location>
        <begin position="35"/>
        <end position="45"/>
    </location>
</feature>
<evidence type="ECO:0000256" key="5">
    <source>
        <dbReference type="ARBA" id="ARBA00022840"/>
    </source>
</evidence>
<feature type="compositionally biased region" description="Gly residues" evidence="8">
    <location>
        <begin position="540"/>
        <end position="552"/>
    </location>
</feature>
<sequence length="580" mass="62233">MQLNASNYHFFNGQPSPAAGATQSNNKNFFSGQPNYSNNNSNWNSPKANGTQPKAASSSFGTQSAIKKDNYQAHELVLNRPKAEVDKWMADNEVKLSGQSLPGPLTSFQESTFPAPIVAQLSSVFSAPTAIQAISWPVALAGKDLISIAKTGSGKTLGFTLPAIVHVLNNQRPQQQRRPGEGPAVVVLLPTRELAQQVETVAREYGQLMRLNVVACYGGASKWPQMGALKRGVDICIATPGRLNDFISSNAVSMDRCSFLVLDEADRMLDMGFEPQIRQIISKIRTDRQTLMFSATWPKEVRKLAADFQRQPVHLTVGSLELSANHNIKQNVEVLTEHRKPQRLSELLQQILDKMSEAKTIVFVGTKRTCDSLTRQVRQDGFQALCIHGDKDQNERNWVLNQFRDGKATVLLATDVAARGIDIHDVSHVINYDYPKNSEDYVHRIGRTGRSNRHGTAYTFFTSDNGAKAGDLIKVLTEANQNIPEGLSALAAMGGRGGGRYGGGGGGRWSNGGGGGGGGGGGAKRRWGENNAGGNENRYNGGGGGGGGGGGYPSFKRGKFGDGGGAGGGGRGGQQKNGWY</sequence>
<dbReference type="CDD" id="cd18787">
    <property type="entry name" value="SF2_C_DEAD"/>
    <property type="match status" value="1"/>
</dbReference>
<dbReference type="GO" id="GO:0043186">
    <property type="term" value="C:P granule"/>
    <property type="evidence" value="ECO:0007669"/>
    <property type="project" value="UniProtKB-ARBA"/>
</dbReference>